<protein>
    <recommendedName>
        <fullName evidence="5">Nuclear pore protein</fullName>
    </recommendedName>
</protein>
<comment type="subcellular location">
    <subcellularLocation>
        <location evidence="1 5">Nucleus</location>
        <location evidence="1 5">Nuclear pore complex</location>
    </subcellularLocation>
</comment>
<dbReference type="GO" id="GO:0005643">
    <property type="term" value="C:nuclear pore"/>
    <property type="evidence" value="ECO:0007669"/>
    <property type="project" value="UniProtKB-SubCell"/>
</dbReference>
<dbReference type="InterPro" id="IPR007231">
    <property type="entry name" value="Nucleoporin_int_Nup93/Nic96"/>
</dbReference>
<evidence type="ECO:0000256" key="1">
    <source>
        <dbReference type="ARBA" id="ARBA00004567"/>
    </source>
</evidence>
<sequence length="825" mass="92605">MEEDSTGFGDLLQQAQQLTADIDGYADLPRVQRNLKQILEEGQQLWARTTQLAPKDTTDVKASILLGSKGFDLPKVSQKLDSLSVAKTFEPIEPIQETDIQGFLRNERENAILSVIEESTKTTLQESDKFYWDVAFNNWQKEKQNILNSLLGSSQEVMDVSIPSASLLPDTSINMKTRSTMSNAEIAYAREVFLYNEQVVQGGMRPNLASRCKAMAKEIDDKNAVDLWDMVCYLTEVPLQTARDTYAERTSAVLQAVFIRQARKYLERSYMLYMQMIVFGNLNQAALGGVPGTLNLVRGFLNVRLPPGRSEDGIVEGHPVWAVIYYCLRCGEVEAALEAANKAGNSVGDIASYLSEYLQSPDHRLNPSSEGQVRLQYARSVRASSDQFKRAVYCILGGCDVTDDHPDVATKVEDYLWLRLCQVHLDDAEVEASQHDHLTLSRLQTLLLEEHGETHFDAYHQPFLYFKVLFLTAQFEAAIDFLSRLDNLRCHAVHIAIVLYESNLLLTPSSIHVAILSAQNGDSPPTRRLNFARLLMTYTRKFESTDPREALQYFYFLRNLKGLHSENLFVACISELVLETREFEALLGKLEADGSRKHGAVDCFLGDTQRIVEAVATDSEKRGLYEDAVKLYDLAGKHEEAVRLLNKLLGQVVPQQSTAGSTRERVETLAVEIAKRYRTNGSSASTDTMSTLYLLLDLATFFNQAHSGKKTQALETMQKLNLLPFSTEEVETKVTNFSLFTEEIRCILADVLLATMNLLHTQYKELRSGGTSGTAMLSGRGKDTEGQLLYLRMQARALITFAGMIPYRMPGDTNARLVQMEVLMT</sequence>
<keyword evidence="5" id="KW-0811">Translocation</keyword>
<keyword evidence="5" id="KW-0509">mRNA transport</keyword>
<evidence type="ECO:0000313" key="6">
    <source>
        <dbReference type="EMBL" id="MBY10379.1"/>
    </source>
</evidence>
<keyword evidence="4 5" id="KW-0539">Nucleus</keyword>
<evidence type="ECO:0000256" key="3">
    <source>
        <dbReference type="ARBA" id="ARBA00023132"/>
    </source>
</evidence>
<dbReference type="PANTHER" id="PTHR11225">
    <property type="entry name" value="NUCLEAR PORE COMPLEX PROTEIN NUP93 NUCLEOPORIN NUP93 DEAD EYE PROTEIN"/>
    <property type="match status" value="1"/>
</dbReference>
<name>A0A2R5LLL6_9ACAR</name>
<dbReference type="Pfam" id="PF04097">
    <property type="entry name" value="Nic96"/>
    <property type="match status" value="1"/>
</dbReference>
<comment type="similarity">
    <text evidence="2 5">Belongs to the nucleoporin interacting component (NIC) family.</text>
</comment>
<dbReference type="GO" id="GO:0016973">
    <property type="term" value="P:poly(A)+ mRNA export from nucleus"/>
    <property type="evidence" value="ECO:0007669"/>
    <property type="project" value="TreeGrafter"/>
</dbReference>
<dbReference type="PANTHER" id="PTHR11225:SF4">
    <property type="entry name" value="NUCLEAR PORE COMPLEX PROTEIN NUP93"/>
    <property type="match status" value="1"/>
</dbReference>
<dbReference type="GO" id="GO:0006606">
    <property type="term" value="P:protein import into nucleus"/>
    <property type="evidence" value="ECO:0007669"/>
    <property type="project" value="TreeGrafter"/>
</dbReference>
<evidence type="ECO:0000256" key="2">
    <source>
        <dbReference type="ARBA" id="ARBA00010186"/>
    </source>
</evidence>
<proteinExistence type="inferred from homology"/>
<accession>A0A2R5LLL6</accession>
<evidence type="ECO:0000256" key="4">
    <source>
        <dbReference type="ARBA" id="ARBA00023242"/>
    </source>
</evidence>
<dbReference type="AlphaFoldDB" id="A0A2R5LLL6"/>
<organism evidence="6">
    <name type="scientific">Ornithodoros turicata</name>
    <dbReference type="NCBI Taxonomy" id="34597"/>
    <lineage>
        <taxon>Eukaryota</taxon>
        <taxon>Metazoa</taxon>
        <taxon>Ecdysozoa</taxon>
        <taxon>Arthropoda</taxon>
        <taxon>Chelicerata</taxon>
        <taxon>Arachnida</taxon>
        <taxon>Acari</taxon>
        <taxon>Parasitiformes</taxon>
        <taxon>Ixodida</taxon>
        <taxon>Ixodoidea</taxon>
        <taxon>Argasidae</taxon>
        <taxon>Ornithodorinae</taxon>
        <taxon>Ornithodoros</taxon>
    </lineage>
</organism>
<keyword evidence="5" id="KW-0472">Membrane</keyword>
<keyword evidence="5" id="KW-0813">Transport</keyword>
<keyword evidence="3 5" id="KW-0906">Nuclear pore complex</keyword>
<keyword evidence="5" id="KW-0653">Protein transport</keyword>
<dbReference type="EMBL" id="GGLE01006253">
    <property type="protein sequence ID" value="MBY10379.1"/>
    <property type="molecule type" value="Transcribed_RNA"/>
</dbReference>
<evidence type="ECO:0000256" key="5">
    <source>
        <dbReference type="RuleBase" id="RU364035"/>
    </source>
</evidence>
<dbReference type="GO" id="GO:0017056">
    <property type="term" value="F:structural constituent of nuclear pore"/>
    <property type="evidence" value="ECO:0007669"/>
    <property type="project" value="InterPro"/>
</dbReference>
<reference evidence="6" key="1">
    <citation type="submission" date="2018-03" db="EMBL/GenBank/DDBJ databases">
        <title>The relapsing fever spirochete Borrelia turicatae persists in the highly oxidative environment of its soft-bodied tick vector.</title>
        <authorList>
            <person name="Bourret T.J."/>
            <person name="Boyle W.K."/>
            <person name="Valenzuela J.G."/>
            <person name="Oliveira F."/>
            <person name="Lopez J.E."/>
        </authorList>
    </citation>
    <scope>NUCLEOTIDE SEQUENCE</scope>
    <source>
        <strain evidence="6">Kansas strain/isolate</strain>
        <tissue evidence="6">Salivary glands</tissue>
    </source>
</reference>